<dbReference type="AlphaFoldDB" id="A0AAV0TZJ9"/>
<organism evidence="1 2">
    <name type="scientific">Peronospora destructor</name>
    <dbReference type="NCBI Taxonomy" id="86335"/>
    <lineage>
        <taxon>Eukaryota</taxon>
        <taxon>Sar</taxon>
        <taxon>Stramenopiles</taxon>
        <taxon>Oomycota</taxon>
        <taxon>Peronosporomycetes</taxon>
        <taxon>Peronosporales</taxon>
        <taxon>Peronosporaceae</taxon>
        <taxon>Peronospora</taxon>
    </lineage>
</organism>
<sequence>MPRPILKTLSSYASPVRLSDGASKREGKQVDIRRHVSARRVSFSPFAKLRGDSPLKSQLPLLTDGNETKGLLTSGFTFSSAIETEKRKLSRRKEELQIMQILYRAAMRRPRSMMSLVLTYVPGLKRLNTLASKWTDYAKAMRNEVPWPRRSRPKRRPRRLLRGRWTDFDEADYKYVQQLTFSSATTFSTLLPVSTSSRVCGYKPPIIAHRLLQPDLTPSSRGALVSLLRKEGIPVDEDEREANRAIDEDLRGLNHSTQCCHIHW</sequence>
<reference evidence="1" key="1">
    <citation type="submission" date="2022-12" db="EMBL/GenBank/DDBJ databases">
        <authorList>
            <person name="Webb A."/>
        </authorList>
    </citation>
    <scope>NUCLEOTIDE SEQUENCE</scope>
    <source>
        <strain evidence="1">Pd1</strain>
    </source>
</reference>
<dbReference type="EMBL" id="CANTFM010000790">
    <property type="protein sequence ID" value="CAI5730082.1"/>
    <property type="molecule type" value="Genomic_DNA"/>
</dbReference>
<keyword evidence="2" id="KW-1185">Reference proteome</keyword>
<dbReference type="Proteomes" id="UP001162029">
    <property type="component" value="Unassembled WGS sequence"/>
</dbReference>
<evidence type="ECO:0000313" key="1">
    <source>
        <dbReference type="EMBL" id="CAI5730082.1"/>
    </source>
</evidence>
<gene>
    <name evidence="1" type="ORF">PDE001_LOCUS4401</name>
</gene>
<accession>A0AAV0TZJ9</accession>
<evidence type="ECO:0000313" key="2">
    <source>
        <dbReference type="Proteomes" id="UP001162029"/>
    </source>
</evidence>
<proteinExistence type="predicted"/>
<comment type="caution">
    <text evidence="1">The sequence shown here is derived from an EMBL/GenBank/DDBJ whole genome shotgun (WGS) entry which is preliminary data.</text>
</comment>
<name>A0AAV0TZJ9_9STRA</name>
<protein>
    <submittedName>
        <fullName evidence="1">Uncharacterized protein</fullName>
    </submittedName>
</protein>